<gene>
    <name evidence="4" type="primary">arsI</name>
    <name evidence="4" type="ORF">GCM10018781_65830</name>
</gene>
<evidence type="ECO:0000256" key="2">
    <source>
        <dbReference type="RuleBase" id="RU003749"/>
    </source>
</evidence>
<evidence type="ECO:0000256" key="1">
    <source>
        <dbReference type="ARBA" id="ARBA00009013"/>
    </source>
</evidence>
<keyword evidence="5" id="KW-1185">Reference proteome</keyword>
<sequence>MTAGAAGRFTATVRECLAGPVVEAAGELDHDSAPQLRAVLRRALAVRPAPAMLVVDLAGITFCDSSGLNTLLQARLDAERQDTAFHLARPTDIVARVLEITGTDQVFPVDQVVPAVVPRHGAG</sequence>
<evidence type="ECO:0000259" key="3">
    <source>
        <dbReference type="PROSITE" id="PS50801"/>
    </source>
</evidence>
<dbReference type="EMBL" id="BNBO01000056">
    <property type="protein sequence ID" value="GHH81982.1"/>
    <property type="molecule type" value="Genomic_DNA"/>
</dbReference>
<dbReference type="Gene3D" id="3.30.750.24">
    <property type="entry name" value="STAS domain"/>
    <property type="match status" value="1"/>
</dbReference>
<dbReference type="InterPro" id="IPR003658">
    <property type="entry name" value="Anti-sigma_ant"/>
</dbReference>
<dbReference type="InterPro" id="IPR002645">
    <property type="entry name" value="STAS_dom"/>
</dbReference>
<reference evidence="4" key="2">
    <citation type="submission" date="2020-09" db="EMBL/GenBank/DDBJ databases">
        <authorList>
            <person name="Sun Q."/>
            <person name="Ohkuma M."/>
        </authorList>
    </citation>
    <scope>NUCLEOTIDE SEQUENCE</scope>
    <source>
        <strain evidence="4">JCM 4646</strain>
    </source>
</reference>
<comment type="caution">
    <text evidence="4">The sequence shown here is derived from an EMBL/GenBank/DDBJ whole genome shotgun (WGS) entry which is preliminary data.</text>
</comment>
<dbReference type="PANTHER" id="PTHR33495:SF2">
    <property type="entry name" value="ANTI-SIGMA FACTOR ANTAGONIST TM_1081-RELATED"/>
    <property type="match status" value="1"/>
</dbReference>
<dbReference type="NCBIfam" id="TIGR00377">
    <property type="entry name" value="ant_ant_sig"/>
    <property type="match status" value="1"/>
</dbReference>
<dbReference type="Pfam" id="PF13466">
    <property type="entry name" value="STAS_2"/>
    <property type="match status" value="1"/>
</dbReference>
<comment type="similarity">
    <text evidence="1 2">Belongs to the anti-sigma-factor antagonist family.</text>
</comment>
<dbReference type="InterPro" id="IPR058548">
    <property type="entry name" value="MlaB-like_STAS"/>
</dbReference>
<evidence type="ECO:0000313" key="4">
    <source>
        <dbReference type="EMBL" id="GHH81982.1"/>
    </source>
</evidence>
<dbReference type="AlphaFoldDB" id="A0A919GBZ6"/>
<name>A0A919GBZ6_9ACTN</name>
<protein>
    <recommendedName>
        <fullName evidence="2">Anti-sigma factor antagonist</fullName>
    </recommendedName>
</protein>
<reference evidence="4" key="1">
    <citation type="journal article" date="2014" name="Int. J. Syst. Evol. Microbiol.">
        <title>Complete genome sequence of Corynebacterium casei LMG S-19264T (=DSM 44701T), isolated from a smear-ripened cheese.</title>
        <authorList>
            <consortium name="US DOE Joint Genome Institute (JGI-PGF)"/>
            <person name="Walter F."/>
            <person name="Albersmeier A."/>
            <person name="Kalinowski J."/>
            <person name="Ruckert C."/>
        </authorList>
    </citation>
    <scope>NUCLEOTIDE SEQUENCE</scope>
    <source>
        <strain evidence="4">JCM 4646</strain>
    </source>
</reference>
<dbReference type="PANTHER" id="PTHR33495">
    <property type="entry name" value="ANTI-SIGMA FACTOR ANTAGONIST TM_1081-RELATED-RELATED"/>
    <property type="match status" value="1"/>
</dbReference>
<feature type="domain" description="STAS" evidence="3">
    <location>
        <begin position="21"/>
        <end position="102"/>
    </location>
</feature>
<dbReference type="InterPro" id="IPR036513">
    <property type="entry name" value="STAS_dom_sf"/>
</dbReference>
<dbReference type="RefSeq" id="WP_190214578.1">
    <property type="nucleotide sequence ID" value="NZ_BNBO01000056.1"/>
</dbReference>
<proteinExistence type="inferred from homology"/>
<dbReference type="Proteomes" id="UP000617734">
    <property type="component" value="Unassembled WGS sequence"/>
</dbReference>
<organism evidence="4 5">
    <name type="scientific">Kitasatospora indigofera</name>
    <dbReference type="NCBI Taxonomy" id="67307"/>
    <lineage>
        <taxon>Bacteria</taxon>
        <taxon>Bacillati</taxon>
        <taxon>Actinomycetota</taxon>
        <taxon>Actinomycetes</taxon>
        <taxon>Kitasatosporales</taxon>
        <taxon>Streptomycetaceae</taxon>
        <taxon>Kitasatospora</taxon>
    </lineage>
</organism>
<dbReference type="GeneID" id="95356868"/>
<evidence type="ECO:0000313" key="5">
    <source>
        <dbReference type="Proteomes" id="UP000617734"/>
    </source>
</evidence>
<dbReference type="SUPFAM" id="SSF52091">
    <property type="entry name" value="SpoIIaa-like"/>
    <property type="match status" value="1"/>
</dbReference>
<dbReference type="GO" id="GO:0043856">
    <property type="term" value="F:anti-sigma factor antagonist activity"/>
    <property type="evidence" value="ECO:0007669"/>
    <property type="project" value="InterPro"/>
</dbReference>
<dbReference type="CDD" id="cd07043">
    <property type="entry name" value="STAS_anti-anti-sigma_factors"/>
    <property type="match status" value="1"/>
</dbReference>
<dbReference type="PROSITE" id="PS50801">
    <property type="entry name" value="STAS"/>
    <property type="match status" value="1"/>
</dbReference>
<accession>A0A919GBZ6</accession>